<dbReference type="PaxDb" id="8022-A0A060YES8"/>
<dbReference type="EMBL" id="FR910561">
    <property type="protein sequence ID" value="CDQ90463.1"/>
    <property type="molecule type" value="Genomic_DNA"/>
</dbReference>
<dbReference type="PANTHER" id="PTHR14776:SF1">
    <property type="entry name" value="CADHERIN-LIKE AND PC-ESTERASE DOMAIN-CONTAINING PROTEIN 1"/>
    <property type="match status" value="1"/>
</dbReference>
<evidence type="ECO:0000313" key="2">
    <source>
        <dbReference type="EMBL" id="CDQ90463.1"/>
    </source>
</evidence>
<dbReference type="Pfam" id="PF12733">
    <property type="entry name" value="Cadherin-like"/>
    <property type="match status" value="1"/>
</dbReference>
<sequence>RCVDPHLRQLYTDPPLTLSPPFSPWVKDYRAEVPFDVVTLRLRPEPISPACHIHLDEHRGPRTANYPVGLGNSIINILVTDESLTTEPEPVVMTIYTLHMYRESRPSLPMFGEHVMCAFVQVRGAGMMFLHACNSLPYTHRWTSTVRDLGLYSQGLKSRSADRGSVFSFRL</sequence>
<gene>
    <name evidence="2" type="ORF">GSONMT00023740001</name>
</gene>
<evidence type="ECO:0000313" key="3">
    <source>
        <dbReference type="Proteomes" id="UP000193380"/>
    </source>
</evidence>
<feature type="non-terminal residue" evidence="2">
    <location>
        <position position="1"/>
    </location>
</feature>
<dbReference type="AlphaFoldDB" id="A0A060YES8"/>
<dbReference type="STRING" id="8022.A0A060YES8"/>
<organism evidence="2 3">
    <name type="scientific">Oncorhynchus mykiss</name>
    <name type="common">Rainbow trout</name>
    <name type="synonym">Salmo gairdneri</name>
    <dbReference type="NCBI Taxonomy" id="8022"/>
    <lineage>
        <taxon>Eukaryota</taxon>
        <taxon>Metazoa</taxon>
        <taxon>Chordata</taxon>
        <taxon>Craniata</taxon>
        <taxon>Vertebrata</taxon>
        <taxon>Euteleostomi</taxon>
        <taxon>Actinopterygii</taxon>
        <taxon>Neopterygii</taxon>
        <taxon>Teleostei</taxon>
        <taxon>Protacanthopterygii</taxon>
        <taxon>Salmoniformes</taxon>
        <taxon>Salmonidae</taxon>
        <taxon>Salmoninae</taxon>
        <taxon>Oncorhynchus</taxon>
    </lineage>
</organism>
<dbReference type="Proteomes" id="UP000193380">
    <property type="component" value="Unassembled WGS sequence"/>
</dbReference>
<feature type="domain" description="Cadherin-like beta-sandwich-like" evidence="1">
    <location>
        <begin position="16"/>
        <end position="103"/>
    </location>
</feature>
<name>A0A060YES8_ONCMY</name>
<evidence type="ECO:0000259" key="1">
    <source>
        <dbReference type="Pfam" id="PF12733"/>
    </source>
</evidence>
<dbReference type="PANTHER" id="PTHR14776">
    <property type="entry name" value="CADHERIN-LIKE AND PC-ESTERASE DOMAIN-CONTAINING PROTEIN 1"/>
    <property type="match status" value="1"/>
</dbReference>
<dbReference type="InterPro" id="IPR025883">
    <property type="entry name" value="Cadherin-like_domain"/>
</dbReference>
<protein>
    <recommendedName>
        <fullName evidence="1">Cadherin-like beta-sandwich-like domain-containing protein</fullName>
    </recommendedName>
</protein>
<reference evidence="2" key="1">
    <citation type="journal article" date="2014" name="Nat. Commun.">
        <title>The rainbow trout genome provides novel insights into evolution after whole-genome duplication in vertebrates.</title>
        <authorList>
            <person name="Berthelot C."/>
            <person name="Brunet F."/>
            <person name="Chalopin D."/>
            <person name="Juanchich A."/>
            <person name="Bernard M."/>
            <person name="Noel B."/>
            <person name="Bento P."/>
            <person name="Da Silva C."/>
            <person name="Labadie K."/>
            <person name="Alberti A."/>
            <person name="Aury J.M."/>
            <person name="Louis A."/>
            <person name="Dehais P."/>
            <person name="Bardou P."/>
            <person name="Montfort J."/>
            <person name="Klopp C."/>
            <person name="Cabau C."/>
            <person name="Gaspin C."/>
            <person name="Thorgaard G.H."/>
            <person name="Boussaha M."/>
            <person name="Quillet E."/>
            <person name="Guyomard R."/>
            <person name="Galiana D."/>
            <person name="Bobe J."/>
            <person name="Volff J.N."/>
            <person name="Genet C."/>
            <person name="Wincker P."/>
            <person name="Jaillon O."/>
            <person name="Roest Crollius H."/>
            <person name="Guiguen Y."/>
        </authorList>
    </citation>
    <scope>NUCLEOTIDE SEQUENCE [LARGE SCALE GENOMIC DNA]</scope>
</reference>
<reference evidence="2" key="2">
    <citation type="submission" date="2014-03" db="EMBL/GenBank/DDBJ databases">
        <authorList>
            <person name="Genoscope - CEA"/>
        </authorList>
    </citation>
    <scope>NUCLEOTIDE SEQUENCE</scope>
</reference>
<accession>A0A060YES8</accession>
<proteinExistence type="predicted"/>